<gene>
    <name evidence="3" type="ORF">SAMN04487997_1945</name>
</gene>
<feature type="transmembrane region" description="Helical" evidence="2">
    <location>
        <begin position="12"/>
        <end position="30"/>
    </location>
</feature>
<reference evidence="3 4" key="1">
    <citation type="submission" date="2016-10" db="EMBL/GenBank/DDBJ databases">
        <authorList>
            <person name="de Groot N.N."/>
        </authorList>
    </citation>
    <scope>NUCLEOTIDE SEQUENCE [LARGE SCALE GENOMIC DNA]</scope>
    <source>
        <strain evidence="3 4">DSM 26515</strain>
    </source>
</reference>
<protein>
    <submittedName>
        <fullName evidence="3">Uncharacterized protein</fullName>
    </submittedName>
</protein>
<keyword evidence="2" id="KW-1133">Transmembrane helix</keyword>
<evidence type="ECO:0000313" key="3">
    <source>
        <dbReference type="EMBL" id="SEI89094.1"/>
    </source>
</evidence>
<accession>A0A1H6UEJ3</accession>
<sequence>MIEQLSTLPAWVPAILKLAGILSVLVWLRVRSGSDHVLRSRVWSLVQGRPQAGDPVIQGFLAQRSTLMQFRVVTGVRVPTVVHTHRLLAWLDEHEEEVGEVARCGDHFDVRLPGLVPRLPSKAWLVFVTLVFLACAGITMLAGLTMLSDRGLVSVRGGSGAMIWLATSDASRWGSFEHFGPADCDQRAPTAIGARVGLPANEVATVCRWFTDRNVPRQIRATVRQQRTALLIIIALALGYGVPAFSASTTARAARAMRARLDRRRASSSAPMEEQRTLEPAGVSTGVSVEVGVTGS</sequence>
<dbReference type="STRING" id="529704.SAMN02927913_1779"/>
<dbReference type="RefSeq" id="WP_139202407.1">
    <property type="nucleotide sequence ID" value="NZ_FNYC01000003.1"/>
</dbReference>
<keyword evidence="2" id="KW-0812">Transmembrane</keyword>
<keyword evidence="2" id="KW-0472">Membrane</keyword>
<evidence type="ECO:0000313" key="4">
    <source>
        <dbReference type="Proteomes" id="UP000199420"/>
    </source>
</evidence>
<proteinExistence type="predicted"/>
<feature type="compositionally biased region" description="Low complexity" evidence="1">
    <location>
        <begin position="282"/>
        <end position="296"/>
    </location>
</feature>
<evidence type="ECO:0000256" key="1">
    <source>
        <dbReference type="SAM" id="MobiDB-lite"/>
    </source>
</evidence>
<keyword evidence="4" id="KW-1185">Reference proteome</keyword>
<dbReference type="AlphaFoldDB" id="A0A1H6UEJ3"/>
<dbReference type="EMBL" id="FNYC01000003">
    <property type="protein sequence ID" value="SEI89094.1"/>
    <property type="molecule type" value="Genomic_DNA"/>
</dbReference>
<dbReference type="InterPro" id="IPR046188">
    <property type="entry name" value="DUF6216"/>
</dbReference>
<dbReference type="OrthoDB" id="8850090at2"/>
<evidence type="ECO:0000256" key="2">
    <source>
        <dbReference type="SAM" id="Phobius"/>
    </source>
</evidence>
<name>A0A1H6UEJ3_9GAMM</name>
<feature type="region of interest" description="Disordered" evidence="1">
    <location>
        <begin position="262"/>
        <end position="296"/>
    </location>
</feature>
<feature type="transmembrane region" description="Helical" evidence="2">
    <location>
        <begin position="124"/>
        <end position="147"/>
    </location>
</feature>
<feature type="transmembrane region" description="Helical" evidence="2">
    <location>
        <begin position="229"/>
        <end position="254"/>
    </location>
</feature>
<organism evidence="3 4">
    <name type="scientific">Frateuria terrea</name>
    <dbReference type="NCBI Taxonomy" id="529704"/>
    <lineage>
        <taxon>Bacteria</taxon>
        <taxon>Pseudomonadati</taxon>
        <taxon>Pseudomonadota</taxon>
        <taxon>Gammaproteobacteria</taxon>
        <taxon>Lysobacterales</taxon>
        <taxon>Rhodanobacteraceae</taxon>
        <taxon>Frateuria</taxon>
    </lineage>
</organism>
<dbReference type="Pfam" id="PF19723">
    <property type="entry name" value="DUF6216"/>
    <property type="match status" value="1"/>
</dbReference>
<dbReference type="Proteomes" id="UP000199420">
    <property type="component" value="Unassembled WGS sequence"/>
</dbReference>